<accession>A0ABP0U623</accession>
<dbReference type="PANTHER" id="PTHR31060">
    <property type="entry name" value="OSJNBA0011J08.25 PROTEIN-RELATED"/>
    <property type="match status" value="1"/>
</dbReference>
<feature type="domain" description="BTB" evidence="5">
    <location>
        <begin position="265"/>
        <end position="345"/>
    </location>
</feature>
<dbReference type="InterPro" id="IPR011333">
    <property type="entry name" value="SKP1/BTB/POZ_sf"/>
</dbReference>
<dbReference type="SUPFAM" id="SSF54695">
    <property type="entry name" value="POZ domain"/>
    <property type="match status" value="1"/>
</dbReference>
<feature type="compositionally biased region" description="Low complexity" evidence="4">
    <location>
        <begin position="38"/>
        <end position="52"/>
    </location>
</feature>
<dbReference type="PROSITE" id="PS50097">
    <property type="entry name" value="BTB"/>
    <property type="match status" value="1"/>
</dbReference>
<evidence type="ECO:0000313" key="6">
    <source>
        <dbReference type="EMBL" id="CAK9213467.1"/>
    </source>
</evidence>
<evidence type="ECO:0000256" key="3">
    <source>
        <dbReference type="ARBA" id="ARBA00022786"/>
    </source>
</evidence>
<evidence type="ECO:0000256" key="4">
    <source>
        <dbReference type="SAM" id="MobiDB-lite"/>
    </source>
</evidence>
<dbReference type="Gene3D" id="3.30.710.10">
    <property type="entry name" value="Potassium Channel Kv1.1, Chain A"/>
    <property type="match status" value="1"/>
</dbReference>
<evidence type="ECO:0000256" key="2">
    <source>
        <dbReference type="ARBA" id="ARBA00004906"/>
    </source>
</evidence>
<dbReference type="Pfam" id="PF25553">
    <property type="entry name" value="BTB-POZ_ANK-like"/>
    <property type="match status" value="1"/>
</dbReference>
<dbReference type="InterPro" id="IPR000210">
    <property type="entry name" value="BTB/POZ_dom"/>
</dbReference>
<comment type="pathway">
    <text evidence="2">Protein modification; protein ubiquitination.</text>
</comment>
<dbReference type="InterPro" id="IPR038920">
    <property type="entry name" value="At3g05675-like"/>
</dbReference>
<dbReference type="EMBL" id="OZ019911">
    <property type="protein sequence ID" value="CAK9213467.1"/>
    <property type="molecule type" value="Genomic_DNA"/>
</dbReference>
<dbReference type="InterPro" id="IPR058039">
    <property type="entry name" value="At3g05675-like_ankyrin"/>
</dbReference>
<evidence type="ECO:0000313" key="7">
    <source>
        <dbReference type="Proteomes" id="UP001497512"/>
    </source>
</evidence>
<reference evidence="6" key="1">
    <citation type="submission" date="2024-02" db="EMBL/GenBank/DDBJ databases">
        <authorList>
            <consortium name="ELIXIR-Norway"/>
            <consortium name="Elixir Norway"/>
        </authorList>
    </citation>
    <scope>NUCLEOTIDE SEQUENCE</scope>
</reference>
<organism evidence="6 7">
    <name type="scientific">Sphagnum troendelagicum</name>
    <dbReference type="NCBI Taxonomy" id="128251"/>
    <lineage>
        <taxon>Eukaryota</taxon>
        <taxon>Viridiplantae</taxon>
        <taxon>Streptophyta</taxon>
        <taxon>Embryophyta</taxon>
        <taxon>Bryophyta</taxon>
        <taxon>Sphagnophytina</taxon>
        <taxon>Sphagnopsida</taxon>
        <taxon>Sphagnales</taxon>
        <taxon>Sphagnaceae</taxon>
        <taxon>Sphagnum</taxon>
    </lineage>
</organism>
<dbReference type="Pfam" id="PF00651">
    <property type="entry name" value="BTB"/>
    <property type="match status" value="1"/>
</dbReference>
<proteinExistence type="predicted"/>
<keyword evidence="3" id="KW-0833">Ubl conjugation pathway</keyword>
<sequence>MNTRNYPPKKSTQSTSTTTTTLELEGRSMSGRGRDSSRSASSAAAALVDSSSGTGISTAAAAAYSSTTEGLISGSWCGCVTRSGALSPPPPSSRTSSRAAKKDKSGEMKSGDISALVKSFERSVTPGGSPFRPRLSPGKVSPLVDVVPPPQAAAAAVVATMPPAAVFSMSSSYHLHHLSSEKLQNNMGVSSSPPVESKSIKASPTLFEMMSHEQQQEVQGGGGPKPMTLHTISLSQQLTFQEKMKSILAGCSSSPGNQFNDASTSDLQLTLNNREGYSITISVHRHILVTHSRFFAAKLSDCGWPTKQQQQRLNPNLIEITDIDDIEIYLETLRLMYCQDIKRSLMKENVLRVLDILKLSAHIIFEGGVFACLEYLEAVPWAEDEEAKVTALLGQLQLESVGVAADVMKRCSGLDSSNSEDVLVRLLHAVTKGTDDKARREMKALVSRMLRENVTQNNTTVDVSKESLYRACHGCLDSLLHLFMQAKGGDDRGMLLEIARHADNLHWLVDILIDRRIADDFIRMWAHQAELAALHTQVPVMFRYEVSRLTARLCIAIGKGQVLSPKDVRFLLLQTWLQPLVEDFGWMQRCCRNLDKKVVEEGISQTILTLSMKQQQTILLSWFDRFSTSGDDCPNLQKAFEVWWRRTFTRPCLEDDVVPKNVRIEANMSSLCEDES</sequence>
<gene>
    <name evidence="6" type="ORF">CSSPTR1EN2_LOCUS11751</name>
</gene>
<protein>
    <recommendedName>
        <fullName evidence="5">BTB domain-containing protein</fullName>
    </recommendedName>
</protein>
<feature type="region of interest" description="Disordered" evidence="4">
    <location>
        <begin position="1"/>
        <end position="52"/>
    </location>
</feature>
<keyword evidence="7" id="KW-1185">Reference proteome</keyword>
<feature type="compositionally biased region" description="Low complexity" evidence="4">
    <location>
        <begin position="11"/>
        <end position="31"/>
    </location>
</feature>
<evidence type="ECO:0000259" key="5">
    <source>
        <dbReference type="PROSITE" id="PS50097"/>
    </source>
</evidence>
<feature type="region of interest" description="Disordered" evidence="4">
    <location>
        <begin position="84"/>
        <end position="113"/>
    </location>
</feature>
<evidence type="ECO:0000256" key="1">
    <source>
        <dbReference type="ARBA" id="ARBA00002668"/>
    </source>
</evidence>
<feature type="compositionally biased region" description="Basic and acidic residues" evidence="4">
    <location>
        <begin position="100"/>
        <end position="110"/>
    </location>
</feature>
<comment type="function">
    <text evidence="1">May act as a substrate-specific adapter of an E3 ubiquitin-protein ligase complex (CUL3-RBX1-BTB) which mediates the ubiquitination and subsequent proteasomal degradation of target proteins.</text>
</comment>
<dbReference type="PANTHER" id="PTHR31060:SF3">
    <property type="entry name" value="OS04G0579700 PROTEIN"/>
    <property type="match status" value="1"/>
</dbReference>
<dbReference type="CDD" id="cd18186">
    <property type="entry name" value="BTB_POZ_ZBTB_KLHL-like"/>
    <property type="match status" value="1"/>
</dbReference>
<name>A0ABP0U623_9BRYO</name>
<dbReference type="Proteomes" id="UP001497512">
    <property type="component" value="Chromosome 19"/>
</dbReference>